<dbReference type="GO" id="GO:0005886">
    <property type="term" value="C:plasma membrane"/>
    <property type="evidence" value="ECO:0007669"/>
    <property type="project" value="UniProtKB-SubCell"/>
</dbReference>
<evidence type="ECO:0000256" key="7">
    <source>
        <dbReference type="SAM" id="Phobius"/>
    </source>
</evidence>
<keyword evidence="4 7" id="KW-0812">Transmembrane</keyword>
<evidence type="ECO:0000313" key="8">
    <source>
        <dbReference type="EMBL" id="KAK6329386.1"/>
    </source>
</evidence>
<protein>
    <submittedName>
        <fullName evidence="8">Uncharacterized protein</fullName>
    </submittedName>
</protein>
<keyword evidence="5 7" id="KW-1133">Transmembrane helix</keyword>
<gene>
    <name evidence="8" type="ORF">J4Q44_G00013640</name>
</gene>
<evidence type="ECO:0000256" key="3">
    <source>
        <dbReference type="ARBA" id="ARBA00022475"/>
    </source>
</evidence>
<dbReference type="InterPro" id="IPR050327">
    <property type="entry name" value="Proton-linked_MCT"/>
</dbReference>
<feature type="transmembrane region" description="Helical" evidence="7">
    <location>
        <begin position="214"/>
        <end position="233"/>
    </location>
</feature>
<organism evidence="8 9">
    <name type="scientific">Coregonus suidteri</name>
    <dbReference type="NCBI Taxonomy" id="861788"/>
    <lineage>
        <taxon>Eukaryota</taxon>
        <taxon>Metazoa</taxon>
        <taxon>Chordata</taxon>
        <taxon>Craniata</taxon>
        <taxon>Vertebrata</taxon>
        <taxon>Euteleostomi</taxon>
        <taxon>Actinopterygii</taxon>
        <taxon>Neopterygii</taxon>
        <taxon>Teleostei</taxon>
        <taxon>Protacanthopterygii</taxon>
        <taxon>Salmoniformes</taxon>
        <taxon>Salmonidae</taxon>
        <taxon>Coregoninae</taxon>
        <taxon>Coregonus</taxon>
    </lineage>
</organism>
<comment type="subcellular location">
    <subcellularLocation>
        <location evidence="1">Cell membrane</location>
        <topology evidence="1">Multi-pass membrane protein</topology>
    </subcellularLocation>
</comment>
<reference evidence="8 9" key="1">
    <citation type="submission" date="2021-04" db="EMBL/GenBank/DDBJ databases">
        <authorList>
            <person name="De Guttry C."/>
            <person name="Zahm M."/>
            <person name="Klopp C."/>
            <person name="Cabau C."/>
            <person name="Louis A."/>
            <person name="Berthelot C."/>
            <person name="Parey E."/>
            <person name="Roest Crollius H."/>
            <person name="Montfort J."/>
            <person name="Robinson-Rechavi M."/>
            <person name="Bucao C."/>
            <person name="Bouchez O."/>
            <person name="Gislard M."/>
            <person name="Lluch J."/>
            <person name="Milhes M."/>
            <person name="Lampietro C."/>
            <person name="Lopez Roques C."/>
            <person name="Donnadieu C."/>
            <person name="Braasch I."/>
            <person name="Desvignes T."/>
            <person name="Postlethwait J."/>
            <person name="Bobe J."/>
            <person name="Wedekind C."/>
            <person name="Guiguen Y."/>
        </authorList>
    </citation>
    <scope>NUCLEOTIDE SEQUENCE [LARGE SCALE GENOMIC DNA]</scope>
    <source>
        <strain evidence="8">Cs_M1</strain>
        <tissue evidence="8">Blood</tissue>
    </source>
</reference>
<evidence type="ECO:0000256" key="2">
    <source>
        <dbReference type="ARBA" id="ARBA00006727"/>
    </source>
</evidence>
<evidence type="ECO:0000256" key="1">
    <source>
        <dbReference type="ARBA" id="ARBA00004651"/>
    </source>
</evidence>
<comment type="similarity">
    <text evidence="2">Belongs to the major facilitator superfamily. Monocarboxylate porter (TC 2.A.1.13) family.</text>
</comment>
<evidence type="ECO:0000313" key="9">
    <source>
        <dbReference type="Proteomes" id="UP001356427"/>
    </source>
</evidence>
<proteinExistence type="inferred from homology"/>
<dbReference type="EMBL" id="JAGTTL010000001">
    <property type="protein sequence ID" value="KAK6329386.1"/>
    <property type="molecule type" value="Genomic_DNA"/>
</dbReference>
<keyword evidence="9" id="KW-1185">Reference proteome</keyword>
<feature type="transmembrane region" description="Helical" evidence="7">
    <location>
        <begin position="162"/>
        <end position="194"/>
    </location>
</feature>
<accession>A0AAN8NK25</accession>
<dbReference type="GO" id="GO:0015881">
    <property type="term" value="P:creatine transmembrane transport"/>
    <property type="evidence" value="ECO:0007669"/>
    <property type="project" value="TreeGrafter"/>
</dbReference>
<feature type="transmembrane region" description="Helical" evidence="7">
    <location>
        <begin position="6"/>
        <end position="23"/>
    </location>
</feature>
<dbReference type="PANTHER" id="PTHR11360:SF318">
    <property type="entry name" value="MONOCARBOXYLATE TRANSPORTER 12"/>
    <property type="match status" value="1"/>
</dbReference>
<dbReference type="PANTHER" id="PTHR11360">
    <property type="entry name" value="MONOCARBOXYLATE TRANSPORTER"/>
    <property type="match status" value="1"/>
</dbReference>
<evidence type="ECO:0000256" key="5">
    <source>
        <dbReference type="ARBA" id="ARBA00022989"/>
    </source>
</evidence>
<evidence type="ECO:0000256" key="4">
    <source>
        <dbReference type="ARBA" id="ARBA00022692"/>
    </source>
</evidence>
<name>A0AAN8NK25_9TELE</name>
<dbReference type="Proteomes" id="UP001356427">
    <property type="component" value="Unassembled WGS sequence"/>
</dbReference>
<keyword evidence="3" id="KW-1003">Cell membrane</keyword>
<comment type="caution">
    <text evidence="8">The sequence shown here is derived from an EMBL/GenBank/DDBJ whole genome shotgun (WGS) entry which is preliminary data.</text>
</comment>
<sequence length="265" mass="29422">MAWGPALILGGVVANLCVCGALLRPYHSERRRGGSWSSPVGHRVWIWGESSGGEHVRGTTGDQPTTNNSRRCFCFQSMQEYCFLLMPDFLMLAVSFLCPSQRLQPCPSSTWFVRTGCGREATSRPPILMSILGVIDIVGEHHLRLARRQEGRPKCLKKYRNVCYMIAVGMEGLCCLFIPLLRTFALLVPFSVLLCPPIGGWLVDTTATYTAPSSLSGFALISSSLVISTVTGIRHCRRTQKHRNKNKKHRPQTGALPIRLLHSLN</sequence>
<keyword evidence="6 7" id="KW-0472">Membrane</keyword>
<dbReference type="AlphaFoldDB" id="A0AAN8NK25"/>
<evidence type="ECO:0000256" key="6">
    <source>
        <dbReference type="ARBA" id="ARBA00023136"/>
    </source>
</evidence>